<dbReference type="AlphaFoldDB" id="A0AAW0UP36"/>
<evidence type="ECO:0000313" key="1">
    <source>
        <dbReference type="EMBL" id="KAK8401409.1"/>
    </source>
</evidence>
<name>A0AAW0UP36_SCYPA</name>
<accession>A0AAW0UP36</accession>
<comment type="caution">
    <text evidence="1">The sequence shown here is derived from an EMBL/GenBank/DDBJ whole genome shotgun (WGS) entry which is preliminary data.</text>
</comment>
<gene>
    <name evidence="1" type="ORF">O3P69_002881</name>
</gene>
<keyword evidence="2" id="KW-1185">Reference proteome</keyword>
<protein>
    <submittedName>
        <fullName evidence="1">Uncharacterized protein</fullName>
    </submittedName>
</protein>
<dbReference type="Proteomes" id="UP001487740">
    <property type="component" value="Unassembled WGS sequence"/>
</dbReference>
<reference evidence="1 2" key="1">
    <citation type="submission" date="2023-03" db="EMBL/GenBank/DDBJ databases">
        <title>High-quality genome of Scylla paramamosain provides insights in environmental adaptation.</title>
        <authorList>
            <person name="Zhang L."/>
        </authorList>
    </citation>
    <scope>NUCLEOTIDE SEQUENCE [LARGE SCALE GENOMIC DNA]</scope>
    <source>
        <strain evidence="1">LZ_2023a</strain>
        <tissue evidence="1">Muscle</tissue>
    </source>
</reference>
<sequence>MSSTFPFLRRLTLSGWVFSLDNCDKVMRAAGKHLRGSQLREVFLSGVEVRESSGTPGLEHSLLAALTTNLHHLTLLSLAGLKLSPTQAAVFGKTMRDKMASSTLEIETRGLGYPAVKAMRQALTDGGRYELEFLGGPSSTYKVKKIDRREKLIGNCEGWQALQLLCKVAAGHSWRHAPSSGNMQGQQEPQAVLEDSLQNLRNCGEI</sequence>
<dbReference type="EMBL" id="JARAKH010000009">
    <property type="protein sequence ID" value="KAK8401409.1"/>
    <property type="molecule type" value="Genomic_DNA"/>
</dbReference>
<organism evidence="1 2">
    <name type="scientific">Scylla paramamosain</name>
    <name type="common">Mud crab</name>
    <dbReference type="NCBI Taxonomy" id="85552"/>
    <lineage>
        <taxon>Eukaryota</taxon>
        <taxon>Metazoa</taxon>
        <taxon>Ecdysozoa</taxon>
        <taxon>Arthropoda</taxon>
        <taxon>Crustacea</taxon>
        <taxon>Multicrustacea</taxon>
        <taxon>Malacostraca</taxon>
        <taxon>Eumalacostraca</taxon>
        <taxon>Eucarida</taxon>
        <taxon>Decapoda</taxon>
        <taxon>Pleocyemata</taxon>
        <taxon>Brachyura</taxon>
        <taxon>Eubrachyura</taxon>
        <taxon>Portunoidea</taxon>
        <taxon>Portunidae</taxon>
        <taxon>Portuninae</taxon>
        <taxon>Scylla</taxon>
    </lineage>
</organism>
<proteinExistence type="predicted"/>
<evidence type="ECO:0000313" key="2">
    <source>
        <dbReference type="Proteomes" id="UP001487740"/>
    </source>
</evidence>